<dbReference type="EMBL" id="JAPFFI010000017">
    <property type="protein sequence ID" value="KAJ6355172.1"/>
    <property type="molecule type" value="Genomic_DNA"/>
</dbReference>
<keyword evidence="1" id="KW-0472">Membrane</keyword>
<evidence type="ECO:0000256" key="1">
    <source>
        <dbReference type="SAM" id="Phobius"/>
    </source>
</evidence>
<comment type="caution">
    <text evidence="2">The sequence shown here is derived from an EMBL/GenBank/DDBJ whole genome shotgun (WGS) entry which is preliminary data.</text>
</comment>
<feature type="transmembrane region" description="Helical" evidence="1">
    <location>
        <begin position="124"/>
        <end position="140"/>
    </location>
</feature>
<keyword evidence="1" id="KW-1133">Transmembrane helix</keyword>
<accession>A0ABQ9AQC8</accession>
<reference evidence="2" key="1">
    <citation type="submission" date="2022-10" db="EMBL/GenBank/DDBJ databases">
        <authorList>
            <person name="Hyden B.L."/>
            <person name="Feng K."/>
            <person name="Yates T."/>
            <person name="Jawdy S."/>
            <person name="Smart L.B."/>
            <person name="Muchero W."/>
        </authorList>
    </citation>
    <scope>NUCLEOTIDE SEQUENCE</scope>
    <source>
        <tissue evidence="2">Shoot tip</tissue>
    </source>
</reference>
<reference evidence="2" key="2">
    <citation type="journal article" date="2023" name="Int. J. Mol. Sci.">
        <title>De Novo Assembly and Annotation of 11 Diverse Shrub Willow (Salix) Genomes Reveals Novel Gene Organization in Sex-Linked Regions.</title>
        <authorList>
            <person name="Hyden B."/>
            <person name="Feng K."/>
            <person name="Yates T.B."/>
            <person name="Jawdy S."/>
            <person name="Cereghino C."/>
            <person name="Smart L.B."/>
            <person name="Muchero W."/>
        </authorList>
    </citation>
    <scope>NUCLEOTIDE SEQUENCE</scope>
    <source>
        <tissue evidence="2">Shoot tip</tissue>
    </source>
</reference>
<dbReference type="Proteomes" id="UP001141253">
    <property type="component" value="Chromosome 18"/>
</dbReference>
<protein>
    <submittedName>
        <fullName evidence="2">Uncharacterized protein</fullName>
    </submittedName>
</protein>
<keyword evidence="1" id="KW-0812">Transmembrane</keyword>
<evidence type="ECO:0000313" key="3">
    <source>
        <dbReference type="Proteomes" id="UP001141253"/>
    </source>
</evidence>
<keyword evidence="3" id="KW-1185">Reference proteome</keyword>
<evidence type="ECO:0000313" key="2">
    <source>
        <dbReference type="EMBL" id="KAJ6355172.1"/>
    </source>
</evidence>
<name>A0ABQ9AQC8_9ROSI</name>
<proteinExistence type="predicted"/>
<feature type="transmembrane region" description="Helical" evidence="1">
    <location>
        <begin position="66"/>
        <end position="88"/>
    </location>
</feature>
<sequence length="141" mass="15560">MFSREFLRKSSQLARRVPANQRTCARTLFKQSEGSDSLPVAASLSRSSFGGSNNGDHKSGEAFLKFLLRSVASGVVIIGSSLSFSYWYPSLVDKCSFVSFADSADDAAWVSTDDLLPHKKKKRFLFGGTSVIFLFTYNFGF</sequence>
<organism evidence="2 3">
    <name type="scientific">Salix suchowensis</name>
    <dbReference type="NCBI Taxonomy" id="1278906"/>
    <lineage>
        <taxon>Eukaryota</taxon>
        <taxon>Viridiplantae</taxon>
        <taxon>Streptophyta</taxon>
        <taxon>Embryophyta</taxon>
        <taxon>Tracheophyta</taxon>
        <taxon>Spermatophyta</taxon>
        <taxon>Magnoliopsida</taxon>
        <taxon>eudicotyledons</taxon>
        <taxon>Gunneridae</taxon>
        <taxon>Pentapetalae</taxon>
        <taxon>rosids</taxon>
        <taxon>fabids</taxon>
        <taxon>Malpighiales</taxon>
        <taxon>Salicaceae</taxon>
        <taxon>Saliceae</taxon>
        <taxon>Salix</taxon>
    </lineage>
</organism>
<gene>
    <name evidence="2" type="ORF">OIU77_005712</name>
</gene>